<dbReference type="PROSITE" id="PS00098">
    <property type="entry name" value="THIOLASE_1"/>
    <property type="match status" value="1"/>
</dbReference>
<feature type="active site" description="Proton acceptor" evidence="11">
    <location>
        <position position="400"/>
    </location>
</feature>
<comment type="subunit">
    <text evidence="3">Homotetramer.</text>
</comment>
<keyword evidence="7" id="KW-0809">Transit peptide</keyword>
<feature type="domain" description="Thiolase N-terminal" evidence="13">
    <location>
        <begin position="30"/>
        <end position="285"/>
    </location>
</feature>
<keyword evidence="8" id="KW-0630">Potassium</keyword>
<dbReference type="GO" id="GO:0003985">
    <property type="term" value="F:acetyl-CoA C-acetyltransferase activity"/>
    <property type="evidence" value="ECO:0007669"/>
    <property type="project" value="UniProtKB-EC"/>
</dbReference>
<dbReference type="Pfam" id="PF00108">
    <property type="entry name" value="Thiolase_N"/>
    <property type="match status" value="1"/>
</dbReference>
<evidence type="ECO:0000256" key="8">
    <source>
        <dbReference type="ARBA" id="ARBA00022958"/>
    </source>
</evidence>
<dbReference type="GO" id="GO:0005739">
    <property type="term" value="C:mitochondrion"/>
    <property type="evidence" value="ECO:0007669"/>
    <property type="project" value="UniProtKB-SubCell"/>
</dbReference>
<dbReference type="InterPro" id="IPR020615">
    <property type="entry name" value="Thiolase_acyl_enz_int_AS"/>
</dbReference>
<dbReference type="PIRSF" id="PIRSF000429">
    <property type="entry name" value="Ac-CoA_Ac_transf"/>
    <property type="match status" value="1"/>
</dbReference>
<evidence type="ECO:0000256" key="9">
    <source>
        <dbReference type="ARBA" id="ARBA00023128"/>
    </source>
</evidence>
<dbReference type="NCBIfam" id="TIGR01930">
    <property type="entry name" value="AcCoA-C-Actrans"/>
    <property type="match status" value="1"/>
</dbReference>
<dbReference type="PROSITE" id="PS00099">
    <property type="entry name" value="THIOLASE_3"/>
    <property type="match status" value="1"/>
</dbReference>
<dbReference type="CDD" id="cd00751">
    <property type="entry name" value="thiolase"/>
    <property type="match status" value="1"/>
</dbReference>
<evidence type="ECO:0000256" key="3">
    <source>
        <dbReference type="ARBA" id="ARBA00011881"/>
    </source>
</evidence>
<comment type="similarity">
    <text evidence="2 12">Belongs to the thiolase-like superfamily. Thiolase family.</text>
</comment>
<evidence type="ECO:0000313" key="15">
    <source>
        <dbReference type="EMBL" id="KAJ3490315.1"/>
    </source>
</evidence>
<proteinExistence type="inferred from homology"/>
<dbReference type="Pfam" id="PF02803">
    <property type="entry name" value="Thiolase_C"/>
    <property type="match status" value="1"/>
</dbReference>
<dbReference type="GO" id="GO:0006635">
    <property type="term" value="P:fatty acid beta-oxidation"/>
    <property type="evidence" value="ECO:0007669"/>
    <property type="project" value="TreeGrafter"/>
</dbReference>
<comment type="caution">
    <text evidence="15">The sequence shown here is derived from an EMBL/GenBank/DDBJ whole genome shotgun (WGS) entry which is preliminary data.</text>
</comment>
<dbReference type="AlphaFoldDB" id="A0AAD5YKW0"/>
<organism evidence="15 16">
    <name type="scientific">Meripilus lineatus</name>
    <dbReference type="NCBI Taxonomy" id="2056292"/>
    <lineage>
        <taxon>Eukaryota</taxon>
        <taxon>Fungi</taxon>
        <taxon>Dikarya</taxon>
        <taxon>Basidiomycota</taxon>
        <taxon>Agaricomycotina</taxon>
        <taxon>Agaricomycetes</taxon>
        <taxon>Polyporales</taxon>
        <taxon>Meripilaceae</taxon>
        <taxon>Meripilus</taxon>
    </lineage>
</organism>
<keyword evidence="9" id="KW-0496">Mitochondrion</keyword>
<gene>
    <name evidence="15" type="ORF">NLI96_g1550</name>
</gene>
<evidence type="ECO:0000259" key="13">
    <source>
        <dbReference type="Pfam" id="PF00108"/>
    </source>
</evidence>
<dbReference type="SUPFAM" id="SSF53901">
    <property type="entry name" value="Thiolase-like"/>
    <property type="match status" value="2"/>
</dbReference>
<dbReference type="GO" id="GO:0046872">
    <property type="term" value="F:metal ion binding"/>
    <property type="evidence" value="ECO:0007669"/>
    <property type="project" value="UniProtKB-KW"/>
</dbReference>
<feature type="active site" description="Proton acceptor" evidence="11">
    <location>
        <position position="372"/>
    </location>
</feature>
<dbReference type="InterPro" id="IPR020610">
    <property type="entry name" value="Thiolase_AS"/>
</dbReference>
<evidence type="ECO:0000256" key="1">
    <source>
        <dbReference type="ARBA" id="ARBA00004173"/>
    </source>
</evidence>
<evidence type="ECO:0000256" key="6">
    <source>
        <dbReference type="ARBA" id="ARBA00022723"/>
    </source>
</evidence>
<evidence type="ECO:0000256" key="11">
    <source>
        <dbReference type="PIRSR" id="PIRSR000429-1"/>
    </source>
</evidence>
<dbReference type="InterPro" id="IPR002155">
    <property type="entry name" value="Thiolase"/>
</dbReference>
<dbReference type="PANTHER" id="PTHR18919:SF156">
    <property type="entry name" value="ACETYL-COA ACETYLTRANSFERASE, MITOCHONDRIAL"/>
    <property type="match status" value="1"/>
</dbReference>
<dbReference type="InterPro" id="IPR016039">
    <property type="entry name" value="Thiolase-like"/>
</dbReference>
<protein>
    <recommendedName>
        <fullName evidence="4">acetyl-CoA C-acetyltransferase</fullName>
        <ecNumber evidence="4">2.3.1.9</ecNumber>
    </recommendedName>
</protein>
<evidence type="ECO:0000259" key="14">
    <source>
        <dbReference type="Pfam" id="PF02803"/>
    </source>
</evidence>
<keyword evidence="10 12" id="KW-0012">Acyltransferase</keyword>
<evidence type="ECO:0000256" key="2">
    <source>
        <dbReference type="ARBA" id="ARBA00010982"/>
    </source>
</evidence>
<feature type="active site" description="Acyl-thioester intermediate" evidence="11">
    <location>
        <position position="114"/>
    </location>
</feature>
<dbReference type="Proteomes" id="UP001212997">
    <property type="component" value="Unassembled WGS sequence"/>
</dbReference>
<dbReference type="FunFam" id="3.40.47.10:FF:000007">
    <property type="entry name" value="acetyl-CoA acetyltransferase, mitochondrial"/>
    <property type="match status" value="1"/>
</dbReference>
<sequence length="414" mass="43528">MFAARKVLSSSPRRTLTTVFFRPMSSAHEVVIVAASRTPVGSINGSLKTVTAPQLGVVALKHAFEQSKVDPSVVEEIYFGNVVQAGVGQSPARQVALGAGMSVNSDATTINKVCASGLKSIMLAAQSISSGYKSVVAAGGMESMSNAPFLLPRQNPVFGKFETRDSLENDGLWDVYNKFAMGNCGEAAAEKHNISRESQDAHCIESYKRAERAWKEGAYATEIAPVVIKGRKGDTIVKEDEEYKRVIYEKVPTLNPSFKKQGGTITPANSSSLNDGASALILMSAEKAKELGVKPLAKVVSYADAGVEPIDFPSAPSVALPLAVKNAGLTLEDISLFEINEAFSVVVRIVEKVLNIPPEKINVNGGAVALGHAIGNSGSRIIVSLIHALQSGQYGAAAICNGGGAASALVIQKL</sequence>
<keyword evidence="16" id="KW-1185">Reference proteome</keyword>
<evidence type="ECO:0000313" key="16">
    <source>
        <dbReference type="Proteomes" id="UP001212997"/>
    </source>
</evidence>
<comment type="subcellular location">
    <subcellularLocation>
        <location evidence="1">Mitochondrion</location>
    </subcellularLocation>
</comment>
<dbReference type="InterPro" id="IPR020616">
    <property type="entry name" value="Thiolase_N"/>
</dbReference>
<feature type="domain" description="Thiolase C-terminal" evidence="14">
    <location>
        <begin position="294"/>
        <end position="413"/>
    </location>
</feature>
<name>A0AAD5YKW0_9APHY</name>
<evidence type="ECO:0000256" key="4">
    <source>
        <dbReference type="ARBA" id="ARBA00012705"/>
    </source>
</evidence>
<dbReference type="PANTHER" id="PTHR18919">
    <property type="entry name" value="ACETYL-COA C-ACYLTRANSFERASE"/>
    <property type="match status" value="1"/>
</dbReference>
<dbReference type="EMBL" id="JANAWD010000030">
    <property type="protein sequence ID" value="KAJ3490315.1"/>
    <property type="molecule type" value="Genomic_DNA"/>
</dbReference>
<dbReference type="EC" id="2.3.1.9" evidence="4"/>
<keyword evidence="5 12" id="KW-0808">Transferase</keyword>
<keyword evidence="6" id="KW-0479">Metal-binding</keyword>
<evidence type="ECO:0000256" key="5">
    <source>
        <dbReference type="ARBA" id="ARBA00022679"/>
    </source>
</evidence>
<evidence type="ECO:0000256" key="7">
    <source>
        <dbReference type="ARBA" id="ARBA00022946"/>
    </source>
</evidence>
<dbReference type="InterPro" id="IPR020617">
    <property type="entry name" value="Thiolase_C"/>
</dbReference>
<evidence type="ECO:0000256" key="12">
    <source>
        <dbReference type="RuleBase" id="RU003557"/>
    </source>
</evidence>
<accession>A0AAD5YKW0</accession>
<dbReference type="Gene3D" id="3.40.47.10">
    <property type="match status" value="2"/>
</dbReference>
<reference evidence="15" key="1">
    <citation type="submission" date="2022-07" db="EMBL/GenBank/DDBJ databases">
        <title>Genome Sequence of Physisporinus lineatus.</title>
        <authorList>
            <person name="Buettner E."/>
        </authorList>
    </citation>
    <scope>NUCLEOTIDE SEQUENCE</scope>
    <source>
        <strain evidence="15">VT162</strain>
    </source>
</reference>
<evidence type="ECO:0000256" key="10">
    <source>
        <dbReference type="ARBA" id="ARBA00023315"/>
    </source>
</evidence>